<comment type="caution">
    <text evidence="2">The sequence shown here is derived from an EMBL/GenBank/DDBJ whole genome shotgun (WGS) entry which is preliminary data.</text>
</comment>
<gene>
    <name evidence="2" type="ORF">KGMB03357_13530</name>
</gene>
<evidence type="ECO:0000256" key="1">
    <source>
        <dbReference type="SAM" id="Phobius"/>
    </source>
</evidence>
<organism evidence="2 3">
    <name type="scientific">Anaerotignum faecicola</name>
    <dbReference type="NCBI Taxonomy" id="2358141"/>
    <lineage>
        <taxon>Bacteria</taxon>
        <taxon>Bacillati</taxon>
        <taxon>Bacillota</taxon>
        <taxon>Clostridia</taxon>
        <taxon>Lachnospirales</taxon>
        <taxon>Anaerotignaceae</taxon>
        <taxon>Anaerotignum</taxon>
    </lineage>
</organism>
<name>A0A401LE00_9FIRM</name>
<keyword evidence="1" id="KW-0472">Membrane</keyword>
<dbReference type="Proteomes" id="UP000287361">
    <property type="component" value="Unassembled WGS sequence"/>
</dbReference>
<reference evidence="2 3" key="1">
    <citation type="submission" date="2018-10" db="EMBL/GenBank/DDBJ databases">
        <title>Draft Genome Sequence of Anaerotignum sp. KCTC 15736.</title>
        <authorList>
            <person name="Choi S.H."/>
            <person name="Kim J.S."/>
            <person name="Kang S.W."/>
            <person name="Lee J.S."/>
            <person name="Park S.H."/>
        </authorList>
    </citation>
    <scope>NUCLEOTIDE SEQUENCE [LARGE SCALE GENOMIC DNA]</scope>
    <source>
        <strain evidence="2 3">KCTC 15736</strain>
    </source>
</reference>
<evidence type="ECO:0000313" key="3">
    <source>
        <dbReference type="Proteomes" id="UP000287361"/>
    </source>
</evidence>
<dbReference type="EMBL" id="BHVZ01000002">
    <property type="protein sequence ID" value="GCB29692.1"/>
    <property type="molecule type" value="Genomic_DNA"/>
</dbReference>
<accession>A0A401LE00</accession>
<feature type="transmembrane region" description="Helical" evidence="1">
    <location>
        <begin position="31"/>
        <end position="50"/>
    </location>
</feature>
<feature type="transmembrane region" description="Helical" evidence="1">
    <location>
        <begin position="7"/>
        <end position="25"/>
    </location>
</feature>
<evidence type="ECO:0000313" key="2">
    <source>
        <dbReference type="EMBL" id="GCB29692.1"/>
    </source>
</evidence>
<dbReference type="AlphaFoldDB" id="A0A401LE00"/>
<sequence>MRLFRMIVSIFVMLIAGLIGFFVGIRIDEAMGGAVLFSVIAGIACVIYTIENQEK</sequence>
<keyword evidence="3" id="KW-1185">Reference proteome</keyword>
<protein>
    <submittedName>
        <fullName evidence="2">Uncharacterized protein</fullName>
    </submittedName>
</protein>
<keyword evidence="1" id="KW-1133">Transmembrane helix</keyword>
<keyword evidence="1" id="KW-0812">Transmembrane</keyword>
<proteinExistence type="predicted"/>